<keyword evidence="7" id="KW-0067">ATP-binding</keyword>
<dbReference type="PRINTS" id="PR00344">
    <property type="entry name" value="BCTRLSENSOR"/>
</dbReference>
<organism evidence="12 13">
    <name type="scientific">Rubripirellula lacrimiformis</name>
    <dbReference type="NCBI Taxonomy" id="1930273"/>
    <lineage>
        <taxon>Bacteria</taxon>
        <taxon>Pseudomonadati</taxon>
        <taxon>Planctomycetota</taxon>
        <taxon>Planctomycetia</taxon>
        <taxon>Pirellulales</taxon>
        <taxon>Pirellulaceae</taxon>
        <taxon>Rubripirellula</taxon>
    </lineage>
</organism>
<dbReference type="SMART" id="SM00387">
    <property type="entry name" value="HATPase_c"/>
    <property type="match status" value="1"/>
</dbReference>
<evidence type="ECO:0000256" key="6">
    <source>
        <dbReference type="ARBA" id="ARBA00022777"/>
    </source>
</evidence>
<reference evidence="12 13" key="1">
    <citation type="submission" date="2019-02" db="EMBL/GenBank/DDBJ databases">
        <title>Deep-cultivation of Planctomycetes and their phenomic and genomic characterization uncovers novel biology.</title>
        <authorList>
            <person name="Wiegand S."/>
            <person name="Jogler M."/>
            <person name="Boedeker C."/>
            <person name="Pinto D."/>
            <person name="Vollmers J."/>
            <person name="Rivas-Marin E."/>
            <person name="Kohn T."/>
            <person name="Peeters S.H."/>
            <person name="Heuer A."/>
            <person name="Rast P."/>
            <person name="Oberbeckmann S."/>
            <person name="Bunk B."/>
            <person name="Jeske O."/>
            <person name="Meyerdierks A."/>
            <person name="Storesund J.E."/>
            <person name="Kallscheuer N."/>
            <person name="Luecker S."/>
            <person name="Lage O.M."/>
            <person name="Pohl T."/>
            <person name="Merkel B.J."/>
            <person name="Hornburger P."/>
            <person name="Mueller R.-W."/>
            <person name="Bruemmer F."/>
            <person name="Labrenz M."/>
            <person name="Spormann A.M."/>
            <person name="Op den Camp H."/>
            <person name="Overmann J."/>
            <person name="Amann R."/>
            <person name="Jetten M.S.M."/>
            <person name="Mascher T."/>
            <person name="Medema M.H."/>
            <person name="Devos D.P."/>
            <person name="Kaster A.-K."/>
            <person name="Ovreas L."/>
            <person name="Rohde M."/>
            <person name="Galperin M.Y."/>
            <person name="Jogler C."/>
        </authorList>
    </citation>
    <scope>NUCLEOTIDE SEQUENCE [LARGE SCALE GENOMIC DNA]</scope>
    <source>
        <strain evidence="12 13">K22_7</strain>
    </source>
</reference>
<dbReference type="Gene3D" id="3.30.565.10">
    <property type="entry name" value="Histidine kinase-like ATPase, C-terminal domain"/>
    <property type="match status" value="1"/>
</dbReference>
<evidence type="ECO:0000256" key="2">
    <source>
        <dbReference type="ARBA" id="ARBA00012438"/>
    </source>
</evidence>
<dbReference type="InterPro" id="IPR005467">
    <property type="entry name" value="His_kinase_dom"/>
</dbReference>
<sequence length="585" mass="64588">MISNETKPRILIIDDNPSIHLDFRKILVADTESQNLLDAALAFFGDDDAPQDDGGYKLDVELDSAHQGEEGYQKTLAAVEEGRPYTLAFCDMRMPPGWDGLTTIEHLWKADPHLQVVICSAYSDSTWSEITKRLGRSDRLLILKKPFDNAEVMQLAVALIEKRRLISLASLKREELEQRVEERTVQLKERDQALRQKRKLEALGSLAGGIAHEFNNLLQAIMGYTNFAMEDLCQDEQPYDDLSHAMEATSRATAITAELLKFSRQSPPEKSIRQANEIIDTMTVLLKPLLSSRIEMSVEMCDDPGFVSVDLDQLSQALMNLCINARDAMEDGGKLSIQLYRQSSTDKTDCARRPGSLECGPSDFVVIAVTDNGSGMSEDIVERIFEPFYTTKEVGKGTGLGLSMVFGTLEDHGGCVTVESSEGSGSTFRLFLPLVSEPVEDSLCPIASDESAWTGGTETILLAEDDAIVRQITARVLISEGYTVIEAVDGQDAISKINENPDSIQLALLDIIMPHQSGHDVARHLAEVSPETPVIFCTGYDAALNDDAGSELQTSQRLIRKPIYPSTLLQEVRRMLDSHLACLTL</sequence>
<feature type="domain" description="Response regulatory" evidence="11">
    <location>
        <begin position="459"/>
        <end position="576"/>
    </location>
</feature>
<keyword evidence="13" id="KW-1185">Reference proteome</keyword>
<dbReference type="Proteomes" id="UP000318538">
    <property type="component" value="Chromosome"/>
</dbReference>
<keyword evidence="6" id="KW-0418">Kinase</keyword>
<dbReference type="InterPro" id="IPR003594">
    <property type="entry name" value="HATPase_dom"/>
</dbReference>
<dbReference type="SMART" id="SM00388">
    <property type="entry name" value="HisKA"/>
    <property type="match status" value="1"/>
</dbReference>
<dbReference type="PANTHER" id="PTHR43065">
    <property type="entry name" value="SENSOR HISTIDINE KINASE"/>
    <property type="match status" value="1"/>
</dbReference>
<dbReference type="GO" id="GO:0005524">
    <property type="term" value="F:ATP binding"/>
    <property type="evidence" value="ECO:0007669"/>
    <property type="project" value="UniProtKB-KW"/>
</dbReference>
<dbReference type="EMBL" id="CP036525">
    <property type="protein sequence ID" value="QDT06958.1"/>
    <property type="molecule type" value="Genomic_DNA"/>
</dbReference>
<dbReference type="PROSITE" id="PS50110">
    <property type="entry name" value="RESPONSE_REGULATORY"/>
    <property type="match status" value="2"/>
</dbReference>
<dbReference type="CDD" id="cd00156">
    <property type="entry name" value="REC"/>
    <property type="match status" value="1"/>
</dbReference>
<dbReference type="Gene3D" id="3.40.50.2300">
    <property type="match status" value="2"/>
</dbReference>
<evidence type="ECO:0000313" key="12">
    <source>
        <dbReference type="EMBL" id="QDT06958.1"/>
    </source>
</evidence>
<feature type="modified residue" description="4-aspartylphosphate" evidence="9">
    <location>
        <position position="510"/>
    </location>
</feature>
<dbReference type="Pfam" id="PF00072">
    <property type="entry name" value="Response_reg"/>
    <property type="match status" value="1"/>
</dbReference>
<evidence type="ECO:0000259" key="11">
    <source>
        <dbReference type="PROSITE" id="PS50110"/>
    </source>
</evidence>
<dbReference type="GO" id="GO:0000155">
    <property type="term" value="F:phosphorelay sensor kinase activity"/>
    <property type="evidence" value="ECO:0007669"/>
    <property type="project" value="InterPro"/>
</dbReference>
<comment type="catalytic activity">
    <reaction evidence="1">
        <text>ATP + protein L-histidine = ADP + protein N-phospho-L-histidine.</text>
        <dbReference type="EC" id="2.7.13.3"/>
    </reaction>
</comment>
<feature type="domain" description="Response regulatory" evidence="11">
    <location>
        <begin position="9"/>
        <end position="160"/>
    </location>
</feature>
<evidence type="ECO:0000256" key="4">
    <source>
        <dbReference type="ARBA" id="ARBA00022679"/>
    </source>
</evidence>
<dbReference type="InterPro" id="IPR036890">
    <property type="entry name" value="HATPase_C_sf"/>
</dbReference>
<feature type="modified residue" description="4-aspartylphosphate" evidence="9">
    <location>
        <position position="91"/>
    </location>
</feature>
<evidence type="ECO:0000256" key="3">
    <source>
        <dbReference type="ARBA" id="ARBA00022553"/>
    </source>
</evidence>
<dbReference type="PANTHER" id="PTHR43065:SF46">
    <property type="entry name" value="C4-DICARBOXYLATE TRANSPORT SENSOR PROTEIN DCTB"/>
    <property type="match status" value="1"/>
</dbReference>
<dbReference type="Pfam" id="PF00512">
    <property type="entry name" value="HisKA"/>
    <property type="match status" value="1"/>
</dbReference>
<dbReference type="OrthoDB" id="260274at2"/>
<dbReference type="SUPFAM" id="SSF55874">
    <property type="entry name" value="ATPase domain of HSP90 chaperone/DNA topoisomerase II/histidine kinase"/>
    <property type="match status" value="1"/>
</dbReference>
<keyword evidence="5" id="KW-0547">Nucleotide-binding</keyword>
<dbReference type="SMART" id="SM00448">
    <property type="entry name" value="REC"/>
    <property type="match status" value="2"/>
</dbReference>
<evidence type="ECO:0000256" key="9">
    <source>
        <dbReference type="PROSITE-ProRule" id="PRU00169"/>
    </source>
</evidence>
<dbReference type="CDD" id="cd00082">
    <property type="entry name" value="HisKA"/>
    <property type="match status" value="1"/>
</dbReference>
<dbReference type="RefSeq" id="WP_145174322.1">
    <property type="nucleotide sequence ID" value="NZ_CP036525.1"/>
</dbReference>
<dbReference type="SUPFAM" id="SSF47384">
    <property type="entry name" value="Homodimeric domain of signal transducing histidine kinase"/>
    <property type="match status" value="1"/>
</dbReference>
<evidence type="ECO:0000256" key="8">
    <source>
        <dbReference type="ARBA" id="ARBA00023012"/>
    </source>
</evidence>
<dbReference type="InterPro" id="IPR011006">
    <property type="entry name" value="CheY-like_superfamily"/>
</dbReference>
<dbReference type="SUPFAM" id="SSF52172">
    <property type="entry name" value="CheY-like"/>
    <property type="match status" value="2"/>
</dbReference>
<keyword evidence="8" id="KW-0902">Two-component regulatory system</keyword>
<dbReference type="KEGG" id="rlc:K227x_53820"/>
<name>A0A517NIP3_9BACT</name>
<evidence type="ECO:0000256" key="7">
    <source>
        <dbReference type="ARBA" id="ARBA00022840"/>
    </source>
</evidence>
<dbReference type="InterPro" id="IPR001789">
    <property type="entry name" value="Sig_transdc_resp-reg_receiver"/>
</dbReference>
<dbReference type="Gene3D" id="1.10.287.130">
    <property type="match status" value="1"/>
</dbReference>
<dbReference type="PROSITE" id="PS50109">
    <property type="entry name" value="HIS_KIN"/>
    <property type="match status" value="1"/>
</dbReference>
<dbReference type="AlphaFoldDB" id="A0A517NIP3"/>
<protein>
    <recommendedName>
        <fullName evidence="2">histidine kinase</fullName>
        <ecNumber evidence="2">2.7.13.3</ecNumber>
    </recommendedName>
</protein>
<dbReference type="Pfam" id="PF02518">
    <property type="entry name" value="HATPase_c"/>
    <property type="match status" value="1"/>
</dbReference>
<dbReference type="EC" id="2.7.13.3" evidence="2"/>
<dbReference type="InterPro" id="IPR004358">
    <property type="entry name" value="Sig_transdc_His_kin-like_C"/>
</dbReference>
<evidence type="ECO:0000313" key="13">
    <source>
        <dbReference type="Proteomes" id="UP000318538"/>
    </source>
</evidence>
<evidence type="ECO:0000256" key="5">
    <source>
        <dbReference type="ARBA" id="ARBA00022741"/>
    </source>
</evidence>
<proteinExistence type="predicted"/>
<evidence type="ECO:0000259" key="10">
    <source>
        <dbReference type="PROSITE" id="PS50109"/>
    </source>
</evidence>
<dbReference type="InterPro" id="IPR003661">
    <property type="entry name" value="HisK_dim/P_dom"/>
</dbReference>
<keyword evidence="4" id="KW-0808">Transferase</keyword>
<keyword evidence="3 9" id="KW-0597">Phosphoprotein</keyword>
<evidence type="ECO:0000256" key="1">
    <source>
        <dbReference type="ARBA" id="ARBA00000085"/>
    </source>
</evidence>
<gene>
    <name evidence="12" type="ORF">K227x_53820</name>
</gene>
<dbReference type="InterPro" id="IPR036097">
    <property type="entry name" value="HisK_dim/P_sf"/>
</dbReference>
<feature type="domain" description="Histidine kinase" evidence="10">
    <location>
        <begin position="209"/>
        <end position="436"/>
    </location>
</feature>
<accession>A0A517NIP3</accession>